<gene>
    <name evidence="2" type="ORF">BjapCC829_21995</name>
</gene>
<name>A0ABY3QZL1_9BRAD</name>
<evidence type="ECO:0000313" key="3">
    <source>
        <dbReference type="Proteomes" id="UP001430990"/>
    </source>
</evidence>
<dbReference type="SUPFAM" id="SSF88874">
    <property type="entry name" value="Receptor-binding domain of short tail fibre protein gp12"/>
    <property type="match status" value="1"/>
</dbReference>
<feature type="chain" id="PRO_5047154048" description="Phage tail collar domain-containing protein" evidence="1">
    <location>
        <begin position="24"/>
        <end position="474"/>
    </location>
</feature>
<evidence type="ECO:0008006" key="4">
    <source>
        <dbReference type="Google" id="ProtNLM"/>
    </source>
</evidence>
<dbReference type="EMBL" id="CP088100">
    <property type="protein sequence ID" value="UFW91063.1"/>
    <property type="molecule type" value="Genomic_DNA"/>
</dbReference>
<keyword evidence="1" id="KW-0732">Signal</keyword>
<sequence>MSLFTRLLGALSLALILSAPARADQSPLFSDPTIATSGLALMNNYNSAFAAVASCNSGNSAPANLQAGAVAGMCWADTSLAGYIIMRDFDGVSWVERYRLDLANHVVAAPLGTGIGSLPAATTVDLCSTPRSSVTITGTVPITAFGGSCVQQGVLKVLNFTGSATLTYNATSLVLPGVGNITTAAGDTAIAQYLGSGNWRVISYQPASGSAVKNPAIPVCVKIDYMGFAANLPAGYVLGTGQALSRFSFPDYLACSTITVPGTLTNGSLVITGLPSTAELSVGMPVEGAGIQAGSTIASINSSTQITLNVSHTATLNGTQSLTIFAYGYGAGGDATTVGVPDCRGFKIAGRDPAASQLGAFSGLNVTKGAELHTMSAGELAAHTHGVTDPGHIHAITDPGHVHQAVQPTQTRNDGTQVLSTMSFGSSQNTSLAVTGITINSHTTGITINSFGSNTPFTVLDPTMSANCAVRVLP</sequence>
<reference evidence="2" key="1">
    <citation type="submission" date="2021-11" db="EMBL/GenBank/DDBJ databases">
        <title>Australian commercial rhizobial inoculants.</title>
        <authorList>
            <person name="Kohlmeier M.G."/>
            <person name="O'Hara G.W."/>
            <person name="Colombi E."/>
            <person name="Ramsay J.P."/>
            <person name="Terpolilli J."/>
        </authorList>
    </citation>
    <scope>NUCLEOTIDE SEQUENCE</scope>
    <source>
        <strain evidence="2">CC829</strain>
    </source>
</reference>
<evidence type="ECO:0000313" key="2">
    <source>
        <dbReference type="EMBL" id="UFW91063.1"/>
    </source>
</evidence>
<accession>A0ABY3QZL1</accession>
<dbReference type="RefSeq" id="WP_231145095.1">
    <property type="nucleotide sequence ID" value="NZ_CP088100.1"/>
</dbReference>
<feature type="signal peptide" evidence="1">
    <location>
        <begin position="1"/>
        <end position="23"/>
    </location>
</feature>
<evidence type="ECO:0000256" key="1">
    <source>
        <dbReference type="SAM" id="SignalP"/>
    </source>
</evidence>
<proteinExistence type="predicted"/>
<protein>
    <recommendedName>
        <fullName evidence="4">Phage tail collar domain-containing protein</fullName>
    </recommendedName>
</protein>
<dbReference type="Proteomes" id="UP001430990">
    <property type="component" value="Chromosome"/>
</dbReference>
<organism evidence="2 3">
    <name type="scientific">Bradyrhizobium barranii</name>
    <dbReference type="NCBI Taxonomy" id="2992140"/>
    <lineage>
        <taxon>Bacteria</taxon>
        <taxon>Pseudomonadati</taxon>
        <taxon>Pseudomonadota</taxon>
        <taxon>Alphaproteobacteria</taxon>
        <taxon>Hyphomicrobiales</taxon>
        <taxon>Nitrobacteraceae</taxon>
        <taxon>Bradyrhizobium</taxon>
    </lineage>
</organism>
<keyword evidence="3" id="KW-1185">Reference proteome</keyword>